<organism>
    <name type="scientific">Branchiostoma floridae</name>
    <name type="common">Florida lancelet</name>
    <name type="synonym">Amphioxus</name>
    <dbReference type="NCBI Taxonomy" id="7739"/>
    <lineage>
        <taxon>Eukaryota</taxon>
        <taxon>Metazoa</taxon>
        <taxon>Chordata</taxon>
        <taxon>Cephalochordata</taxon>
        <taxon>Leptocardii</taxon>
        <taxon>Amphioxiformes</taxon>
        <taxon>Branchiostomatidae</taxon>
        <taxon>Branchiostoma</taxon>
    </lineage>
</organism>
<dbReference type="AlphaFoldDB" id="C3Y9P8"/>
<reference evidence="1" key="1">
    <citation type="journal article" date="2008" name="Nature">
        <title>The amphioxus genome and the evolution of the chordate karyotype.</title>
        <authorList>
            <consortium name="US DOE Joint Genome Institute (JGI-PGF)"/>
            <person name="Putnam N.H."/>
            <person name="Butts T."/>
            <person name="Ferrier D.E.K."/>
            <person name="Furlong R.F."/>
            <person name="Hellsten U."/>
            <person name="Kawashima T."/>
            <person name="Robinson-Rechavi M."/>
            <person name="Shoguchi E."/>
            <person name="Terry A."/>
            <person name="Yu J.-K."/>
            <person name="Benito-Gutierrez E.L."/>
            <person name="Dubchak I."/>
            <person name="Garcia-Fernandez J."/>
            <person name="Gibson-Brown J.J."/>
            <person name="Grigoriev I.V."/>
            <person name="Horton A.C."/>
            <person name="de Jong P.J."/>
            <person name="Jurka J."/>
            <person name="Kapitonov V.V."/>
            <person name="Kohara Y."/>
            <person name="Kuroki Y."/>
            <person name="Lindquist E."/>
            <person name="Lucas S."/>
            <person name="Osoegawa K."/>
            <person name="Pennacchio L.A."/>
            <person name="Salamov A.A."/>
            <person name="Satou Y."/>
            <person name="Sauka-Spengler T."/>
            <person name="Schmutz J."/>
            <person name="Shin-I T."/>
            <person name="Toyoda A."/>
            <person name="Bronner-Fraser M."/>
            <person name="Fujiyama A."/>
            <person name="Holland L.Z."/>
            <person name="Holland P.W.H."/>
            <person name="Satoh N."/>
            <person name="Rokhsar D.S."/>
        </authorList>
    </citation>
    <scope>NUCLEOTIDE SEQUENCE [LARGE SCALE GENOMIC DNA]</scope>
    <source>
        <strain evidence="1">S238N-H82</strain>
        <tissue evidence="1">Testes</tissue>
    </source>
</reference>
<dbReference type="EMBL" id="GG666492">
    <property type="protein sequence ID" value="EEN63304.1"/>
    <property type="molecule type" value="Genomic_DNA"/>
</dbReference>
<name>C3Y9P8_BRAFL</name>
<accession>C3Y9P8</accession>
<sequence>MKVHNYFPDSMLLLYERNKDYVSVNTSSDNAGPSSTSRENAATNICQSSTSSDTCLSSATSFATNTCQPSATSFANNTCQSSTSSATNTCQSSTSFTSNTCQSSASFATSTCQSSTSSATNTCQTSATSSAINTSAIIWFWHFHYIAFSTRPPPPNHTARFECRAKDSYIVVTPLQHV</sequence>
<proteinExistence type="predicted"/>
<dbReference type="InParanoid" id="C3Y9P8"/>
<protein>
    <submittedName>
        <fullName evidence="1">Uncharacterized protein</fullName>
    </submittedName>
</protein>
<gene>
    <name evidence="1" type="ORF">BRAFLDRAFT_88243</name>
</gene>
<evidence type="ECO:0000313" key="1">
    <source>
        <dbReference type="EMBL" id="EEN63304.1"/>
    </source>
</evidence>